<evidence type="ECO:0000313" key="6">
    <source>
        <dbReference type="EMBL" id="MEQ2192859.1"/>
    </source>
</evidence>
<evidence type="ECO:0000256" key="4">
    <source>
        <dbReference type="SAM" id="SignalP"/>
    </source>
</evidence>
<dbReference type="Gene3D" id="3.30.40.10">
    <property type="entry name" value="Zinc/RING finger domain, C3HC4 (zinc finger)"/>
    <property type="match status" value="1"/>
</dbReference>
<organism evidence="6 7">
    <name type="scientific">Xenoophorus captivus</name>
    <dbReference type="NCBI Taxonomy" id="1517983"/>
    <lineage>
        <taxon>Eukaryota</taxon>
        <taxon>Metazoa</taxon>
        <taxon>Chordata</taxon>
        <taxon>Craniata</taxon>
        <taxon>Vertebrata</taxon>
        <taxon>Euteleostomi</taxon>
        <taxon>Actinopterygii</taxon>
        <taxon>Neopterygii</taxon>
        <taxon>Teleostei</taxon>
        <taxon>Neoteleostei</taxon>
        <taxon>Acanthomorphata</taxon>
        <taxon>Ovalentaria</taxon>
        <taxon>Atherinomorphae</taxon>
        <taxon>Cyprinodontiformes</taxon>
        <taxon>Goodeidae</taxon>
        <taxon>Xenoophorus</taxon>
    </lineage>
</organism>
<accession>A0ABV0QAJ9</accession>
<evidence type="ECO:0000256" key="1">
    <source>
        <dbReference type="ARBA" id="ARBA00022723"/>
    </source>
</evidence>
<dbReference type="Proteomes" id="UP001434883">
    <property type="component" value="Unassembled WGS sequence"/>
</dbReference>
<keyword evidence="2" id="KW-0863">Zinc-finger</keyword>
<dbReference type="PROSITE" id="PS51805">
    <property type="entry name" value="EPHD"/>
    <property type="match status" value="1"/>
</dbReference>
<protein>
    <submittedName>
        <fullName evidence="6">Lysine-specific demethylase 4A</fullName>
    </submittedName>
</protein>
<evidence type="ECO:0000313" key="7">
    <source>
        <dbReference type="Proteomes" id="UP001434883"/>
    </source>
</evidence>
<evidence type="ECO:0000259" key="5">
    <source>
        <dbReference type="PROSITE" id="PS51805"/>
    </source>
</evidence>
<gene>
    <name evidence="6" type="primary">KDM4A</name>
    <name evidence="6" type="ORF">XENOCAPTIV_018573</name>
</gene>
<sequence length="156" mass="17375">MCDLFFLLMLGCYGVSGEEAELDDWLCARCEASAITEDCCLCSLRGGALQRANNDKWVHVLCAITVLEARFVNITKRSPVDLSAIPLPRFKLKCACCRKRMKREVVGCCVQCSHGRCSTAFHPSCAQAAGILMHPDDWPFVVFITCHRHRAPVIPE</sequence>
<dbReference type="PANTHER" id="PTHR13793:SF107">
    <property type="entry name" value="BROMODOMAIN-CONTAINING PROTEIN HOMOLOG"/>
    <property type="match status" value="1"/>
</dbReference>
<dbReference type="EMBL" id="JAHRIN010003903">
    <property type="protein sequence ID" value="MEQ2192859.1"/>
    <property type="molecule type" value="Genomic_DNA"/>
</dbReference>
<feature type="non-terminal residue" evidence="6">
    <location>
        <position position="156"/>
    </location>
</feature>
<name>A0ABV0QAJ9_9TELE</name>
<evidence type="ECO:0000256" key="3">
    <source>
        <dbReference type="ARBA" id="ARBA00022833"/>
    </source>
</evidence>
<dbReference type="InterPro" id="IPR034732">
    <property type="entry name" value="EPHD"/>
</dbReference>
<dbReference type="InterPro" id="IPR050701">
    <property type="entry name" value="Histone_Mod_Regulator"/>
</dbReference>
<feature type="domain" description="PHD-type" evidence="5">
    <location>
        <begin position="36"/>
        <end position="150"/>
    </location>
</feature>
<keyword evidence="7" id="KW-1185">Reference proteome</keyword>
<reference evidence="6 7" key="1">
    <citation type="submission" date="2021-06" db="EMBL/GenBank/DDBJ databases">
        <authorList>
            <person name="Palmer J.M."/>
        </authorList>
    </citation>
    <scope>NUCLEOTIDE SEQUENCE [LARGE SCALE GENOMIC DNA]</scope>
    <source>
        <strain evidence="6 7">XC_2019</strain>
        <tissue evidence="6">Muscle</tissue>
    </source>
</reference>
<comment type="caution">
    <text evidence="6">The sequence shown here is derived from an EMBL/GenBank/DDBJ whole genome shotgun (WGS) entry which is preliminary data.</text>
</comment>
<keyword evidence="1" id="KW-0479">Metal-binding</keyword>
<keyword evidence="4" id="KW-0732">Signal</keyword>
<dbReference type="PANTHER" id="PTHR13793">
    <property type="entry name" value="PHD FINGER PROTEINS"/>
    <property type="match status" value="1"/>
</dbReference>
<keyword evidence="3" id="KW-0862">Zinc</keyword>
<feature type="chain" id="PRO_5046631821" evidence="4">
    <location>
        <begin position="18"/>
        <end position="156"/>
    </location>
</feature>
<dbReference type="Pfam" id="PF13832">
    <property type="entry name" value="zf-HC5HC2H_2"/>
    <property type="match status" value="1"/>
</dbReference>
<feature type="signal peptide" evidence="4">
    <location>
        <begin position="1"/>
        <end position="17"/>
    </location>
</feature>
<evidence type="ECO:0000256" key="2">
    <source>
        <dbReference type="ARBA" id="ARBA00022771"/>
    </source>
</evidence>
<proteinExistence type="predicted"/>
<dbReference type="InterPro" id="IPR013083">
    <property type="entry name" value="Znf_RING/FYVE/PHD"/>
</dbReference>